<dbReference type="PATRIC" id="fig|1605367.3.peg.1654"/>
<dbReference type="AlphaFoldDB" id="A0A0N8HA69"/>
<dbReference type="Gene3D" id="3.40.50.150">
    <property type="entry name" value="Vaccinia Virus protein VP39"/>
    <property type="match status" value="1"/>
</dbReference>
<protein>
    <recommendedName>
        <fullName evidence="3">DUF268 domain-containing protein</fullName>
    </recommendedName>
</protein>
<dbReference type="InterPro" id="IPR029063">
    <property type="entry name" value="SAM-dependent_MTases_sf"/>
</dbReference>
<reference evidence="1 2" key="1">
    <citation type="submission" date="2015-07" db="EMBL/GenBank/DDBJ databases">
        <title>The draft genome sequence of Leadbetterella sp. JN14-9.</title>
        <authorList>
            <person name="Liu Y."/>
            <person name="Du J."/>
            <person name="Shao Z."/>
        </authorList>
    </citation>
    <scope>NUCLEOTIDE SEQUENCE [LARGE SCALE GENOMIC DNA]</scope>
    <source>
        <strain evidence="1 2">JN14-9</strain>
    </source>
</reference>
<dbReference type="InterPro" id="IPR004951">
    <property type="entry name" value="DUF268_CAE_spp"/>
</dbReference>
<name>A0A0N8HA69_9BACT</name>
<dbReference type="STRING" id="1605367.AFM12_01580"/>
<gene>
    <name evidence="1" type="ORF">AFM12_01580</name>
</gene>
<proteinExistence type="predicted"/>
<organism evidence="1 2">
    <name type="scientific">Jiulongibacter sediminis</name>
    <dbReference type="NCBI Taxonomy" id="1605367"/>
    <lineage>
        <taxon>Bacteria</taxon>
        <taxon>Pseudomonadati</taxon>
        <taxon>Bacteroidota</taxon>
        <taxon>Cytophagia</taxon>
        <taxon>Cytophagales</taxon>
        <taxon>Leadbetterellaceae</taxon>
        <taxon>Jiulongibacter</taxon>
    </lineage>
</organism>
<dbReference type="Proteomes" id="UP000050454">
    <property type="component" value="Unassembled WGS sequence"/>
</dbReference>
<comment type="caution">
    <text evidence="1">The sequence shown here is derived from an EMBL/GenBank/DDBJ whole genome shotgun (WGS) entry which is preliminary data.</text>
</comment>
<evidence type="ECO:0008006" key="3">
    <source>
        <dbReference type="Google" id="ProtNLM"/>
    </source>
</evidence>
<sequence length="261" mass="30049">MNKLMKVVLLILSYLGIRPGVFFQNLRYAPAYVGDFFKFSKKRGEWKIKLYPILTDKTDQSGKARGVYFFQDLFVAHEVFRANPRRHVDIGSRIDGFVAHVASFREIEILDIRPLENSIFNVQFVQADLMKPQPQLKASTDSLSCLHTIEHFGLGRYGDPIDPDGHIKGLDSMYELLEPGGTFYFSTQIGPSCVHFNAHRVFSIQYLLDLLLSRYQYELQSFSYIDDRDQLYKNVELTEELIQSNAGCKLGCGIFILKKRL</sequence>
<evidence type="ECO:0000313" key="2">
    <source>
        <dbReference type="Proteomes" id="UP000050454"/>
    </source>
</evidence>
<accession>A0A0N8HA69</accession>
<keyword evidence="2" id="KW-1185">Reference proteome</keyword>
<dbReference type="RefSeq" id="WP_216598489.1">
    <property type="nucleotide sequence ID" value="NZ_JXSZ01000005.1"/>
</dbReference>
<evidence type="ECO:0000313" key="1">
    <source>
        <dbReference type="EMBL" id="KPM49340.1"/>
    </source>
</evidence>
<dbReference type="EMBL" id="LGTQ01000005">
    <property type="protein sequence ID" value="KPM49340.1"/>
    <property type="molecule type" value="Genomic_DNA"/>
</dbReference>
<dbReference type="Pfam" id="PF03269">
    <property type="entry name" value="DUF268"/>
    <property type="match status" value="1"/>
</dbReference>
<dbReference type="SUPFAM" id="SSF53335">
    <property type="entry name" value="S-adenosyl-L-methionine-dependent methyltransferases"/>
    <property type="match status" value="1"/>
</dbReference>